<evidence type="ECO:0000313" key="1">
    <source>
        <dbReference type="EMBL" id="EPE96800.1"/>
    </source>
</evidence>
<gene>
    <name evidence="1" type="ORF">RGCCGE502_17740</name>
</gene>
<accession>S3HFE0</accession>
<proteinExistence type="predicted"/>
<dbReference type="Proteomes" id="UP000014411">
    <property type="component" value="Unassembled WGS sequence"/>
</dbReference>
<keyword evidence="2" id="KW-1185">Reference proteome</keyword>
<organism evidence="1 2">
    <name type="scientific">Rhizobium grahamii CCGE 502</name>
    <dbReference type="NCBI Taxonomy" id="990285"/>
    <lineage>
        <taxon>Bacteria</taxon>
        <taxon>Pseudomonadati</taxon>
        <taxon>Pseudomonadota</taxon>
        <taxon>Alphaproteobacteria</taxon>
        <taxon>Hyphomicrobiales</taxon>
        <taxon>Rhizobiaceae</taxon>
        <taxon>Rhizobium/Agrobacterium group</taxon>
        <taxon>Rhizobium</taxon>
    </lineage>
</organism>
<protein>
    <submittedName>
        <fullName evidence="1">Uncharacterized protein</fullName>
    </submittedName>
</protein>
<sequence>MRLFATTFDPDAAKREHGLHPGLHEALLAIAVLPIDIPESKLSADVGAVRFLPAAPRQAR</sequence>
<dbReference type="STRING" id="990285.RGCCGE502_17740"/>
<evidence type="ECO:0000313" key="2">
    <source>
        <dbReference type="Proteomes" id="UP000014411"/>
    </source>
</evidence>
<dbReference type="HOGENOM" id="CLU_2938539_0_0_5"/>
<dbReference type="EMBL" id="AEYE02000021">
    <property type="protein sequence ID" value="EPE96800.1"/>
    <property type="molecule type" value="Genomic_DNA"/>
</dbReference>
<reference evidence="1 2" key="1">
    <citation type="journal article" date="2012" name="J. Bacteriol.">
        <title>Genome sequence of Rhizobium grahamii CCGE502, a broad-host-range symbiont with low nodulation competitiveness in Phaseolus vulgaris.</title>
        <authorList>
            <person name="Althabegoiti M.J."/>
            <person name="Lozano L."/>
            <person name="Torres-Tejerizo G."/>
            <person name="Ormeno-Orrillo E."/>
            <person name="Rogel M.A."/>
            <person name="Gonzalez V."/>
            <person name="Martinez-Romero E."/>
        </authorList>
    </citation>
    <scope>NUCLEOTIDE SEQUENCE [LARGE SCALE GENOMIC DNA]</scope>
    <source>
        <strain evidence="1 2">CCGE 502</strain>
    </source>
</reference>
<name>S3HFE0_9HYPH</name>
<comment type="caution">
    <text evidence="1">The sequence shown here is derived from an EMBL/GenBank/DDBJ whole genome shotgun (WGS) entry which is preliminary data.</text>
</comment>
<dbReference type="AlphaFoldDB" id="S3HFE0"/>